<dbReference type="RefSeq" id="WP_135792055.1">
    <property type="nucleotide sequence ID" value="NZ_BNBQ01000007.1"/>
</dbReference>
<name>A0A4Z1DJB4_STRGP</name>
<gene>
    <name evidence="1" type="ORF">E5082_16870</name>
</gene>
<sequence>MGAAEERLDARWVRAWCARGGATVVRATDESHRATAALVDLTPIPSDLTTLYWVLAEARLPDGHSVHPPATVAALFREHGEIEIPGEQPALIFAATADGHPCALSGSGRVWQATSPSVTGQFDLMANSLQEFLETRR</sequence>
<evidence type="ECO:0008006" key="3">
    <source>
        <dbReference type="Google" id="ProtNLM"/>
    </source>
</evidence>
<evidence type="ECO:0000313" key="1">
    <source>
        <dbReference type="EMBL" id="TGN83240.1"/>
    </source>
</evidence>
<dbReference type="EMBL" id="SRRU01000005">
    <property type="protein sequence ID" value="TGN83240.1"/>
    <property type="molecule type" value="Genomic_DNA"/>
</dbReference>
<accession>A0A4Z1DJB4</accession>
<proteinExistence type="predicted"/>
<protein>
    <recommendedName>
        <fullName evidence="3">SMI1/KNR4 family protein</fullName>
    </recommendedName>
</protein>
<dbReference type="GeneID" id="91532602"/>
<organism evidence="1 2">
    <name type="scientific">Streptomyces griseoluteus</name>
    <dbReference type="NCBI Taxonomy" id="29306"/>
    <lineage>
        <taxon>Bacteria</taxon>
        <taxon>Bacillati</taxon>
        <taxon>Actinomycetota</taxon>
        <taxon>Actinomycetes</taxon>
        <taxon>Kitasatosporales</taxon>
        <taxon>Streptomycetaceae</taxon>
        <taxon>Streptomyces</taxon>
    </lineage>
</organism>
<comment type="caution">
    <text evidence="1">The sequence shown here is derived from an EMBL/GenBank/DDBJ whole genome shotgun (WGS) entry which is preliminary data.</text>
</comment>
<evidence type="ECO:0000313" key="2">
    <source>
        <dbReference type="Proteomes" id="UP000298513"/>
    </source>
</evidence>
<dbReference type="AlphaFoldDB" id="A0A4Z1DJB4"/>
<dbReference type="Proteomes" id="UP000298513">
    <property type="component" value="Unassembled WGS sequence"/>
</dbReference>
<keyword evidence="2" id="KW-1185">Reference proteome</keyword>
<reference evidence="1 2" key="1">
    <citation type="submission" date="2019-04" db="EMBL/GenBank/DDBJ databases">
        <title>Streptomyces sp. nov. Bv016 isolated from bark of Buahinia variegata.</title>
        <authorList>
            <person name="Kanchanasin P."/>
            <person name="Tanasupawat S."/>
            <person name="Yuki M."/>
            <person name="Kudo T."/>
        </authorList>
    </citation>
    <scope>NUCLEOTIDE SEQUENCE [LARGE SCALE GENOMIC DNA]</scope>
    <source>
        <strain evidence="1 2">JCM 4765</strain>
    </source>
</reference>